<dbReference type="EMBL" id="LCNT01000004">
    <property type="protein sequence ID" value="KKU61245.1"/>
    <property type="molecule type" value="Genomic_DNA"/>
</dbReference>
<dbReference type="Proteomes" id="UP000033860">
    <property type="component" value="Unassembled WGS sequence"/>
</dbReference>
<reference evidence="1 2" key="1">
    <citation type="journal article" date="2015" name="Nature">
        <title>rRNA introns, odd ribosomes, and small enigmatic genomes across a large radiation of phyla.</title>
        <authorList>
            <person name="Brown C.T."/>
            <person name="Hug L.A."/>
            <person name="Thomas B.C."/>
            <person name="Sharon I."/>
            <person name="Castelle C.J."/>
            <person name="Singh A."/>
            <person name="Wilkins M.J."/>
            <person name="Williams K.H."/>
            <person name="Banfield J.F."/>
        </authorList>
    </citation>
    <scope>NUCLEOTIDE SEQUENCE [LARGE SCALE GENOMIC DNA]</scope>
</reference>
<protein>
    <submittedName>
        <fullName evidence="1">Uncharacterized protein</fullName>
    </submittedName>
</protein>
<evidence type="ECO:0000313" key="1">
    <source>
        <dbReference type="EMBL" id="KKU61245.1"/>
    </source>
</evidence>
<organism evidence="1 2">
    <name type="scientific">Candidatus Beckwithbacteria bacterium GW2011_GWB1_47_15</name>
    <dbReference type="NCBI Taxonomy" id="1618371"/>
    <lineage>
        <taxon>Bacteria</taxon>
        <taxon>Candidatus Beckwithiibacteriota</taxon>
    </lineage>
</organism>
<evidence type="ECO:0000313" key="2">
    <source>
        <dbReference type="Proteomes" id="UP000033860"/>
    </source>
</evidence>
<sequence length="404" mass="46287">MTELVGNYPDGLGERLGVDFDHKLLFRLNPKIHRDLFKEEDIKARFDALKPGESLFAVRYLSNSLTKEGFFELATDPSVGLDELIKWQKRRVYLSKDIFPVESEFFRFDPDSWQSVSKLDRLQSDERFSRLDLRPDVSRHFLPLTLFERTSPYDGWLNVVFAWSLTQTDFHELGLTNAASLEAYAEGQGSAVGWEALKFGLADLTSKVLVNEFIEKGLLPPEGLEAFYSNSAFWLREAAVKFSFGKNLTPQGIYPYLTHELPRLDFLPYLAQNLLGYMVGIPQHLKAGQVFSPQAMHSLISEFNDFGERVVKEARVYQPEGLTGLDWIDIKSAQWYIKAMIGVKDYILRRNELWDKRTDEMYVQEEGVIPEVAGLRQEILASGGDVSKTRIGFDVKYRLQPGTE</sequence>
<accession>A0A0G1UU56</accession>
<comment type="caution">
    <text evidence="1">The sequence shown here is derived from an EMBL/GenBank/DDBJ whole genome shotgun (WGS) entry which is preliminary data.</text>
</comment>
<proteinExistence type="predicted"/>
<dbReference type="AlphaFoldDB" id="A0A0G1UU56"/>
<name>A0A0G1UU56_9BACT</name>
<gene>
    <name evidence="1" type="ORF">UX85_C0004G0167</name>
</gene>